<dbReference type="PATRIC" id="fig|888050.3.peg.139"/>
<feature type="region of interest" description="Disordered" evidence="1">
    <location>
        <begin position="30"/>
        <end position="54"/>
    </location>
</feature>
<evidence type="ECO:0000256" key="1">
    <source>
        <dbReference type="SAM" id="MobiDB-lite"/>
    </source>
</evidence>
<protein>
    <submittedName>
        <fullName evidence="2">Uncharacterized protein</fullName>
    </submittedName>
</protein>
<evidence type="ECO:0000313" key="3">
    <source>
        <dbReference type="Proteomes" id="UP000013015"/>
    </source>
</evidence>
<feature type="compositionally biased region" description="Polar residues" evidence="1">
    <location>
        <begin position="1"/>
        <end position="10"/>
    </location>
</feature>
<dbReference type="HOGENOM" id="CLU_3039490_0_0_11"/>
<dbReference type="STRING" id="888050.HMPREF9004_0140"/>
<feature type="compositionally biased region" description="Polar residues" evidence="1">
    <location>
        <begin position="33"/>
        <end position="43"/>
    </location>
</feature>
<feature type="region of interest" description="Disordered" evidence="1">
    <location>
        <begin position="1"/>
        <end position="20"/>
    </location>
</feature>
<reference evidence="2 3" key="1">
    <citation type="submission" date="2013-03" db="EMBL/GenBank/DDBJ databases">
        <title>Reference genome for the Human Microbiome Project.</title>
        <authorList>
            <person name="Aqrawi P."/>
            <person name="Ayvaz T."/>
            <person name="Bess C."/>
            <person name="Blankenburg K."/>
            <person name="Coyle M."/>
            <person name="Deng J."/>
            <person name="Forbes L."/>
            <person name="Fowler G."/>
            <person name="Francisco L."/>
            <person name="Fu Q."/>
            <person name="Gibbs R."/>
            <person name="Gross S."/>
            <person name="Gubbala S."/>
            <person name="Hale W."/>
            <person name="Hemphill L."/>
            <person name="Highlander S."/>
            <person name="Hirani K."/>
            <person name="Jackson L."/>
            <person name="Jakkamsetti A."/>
            <person name="Javaid M."/>
            <person name="Jayaseelan J.C."/>
            <person name="Jiang H."/>
            <person name="Joshi V."/>
            <person name="Korchina V."/>
            <person name="Kovar C."/>
            <person name="Lara F."/>
            <person name="Lee S."/>
            <person name="Liu Y."/>
            <person name="Mata R."/>
            <person name="Mathew T."/>
            <person name="Munidasa M."/>
            <person name="Muzny D."/>
            <person name="Nazareth L."/>
            <person name="Ngo R."/>
            <person name="Nguyen L."/>
            <person name="Nguyen N."/>
            <person name="Okwuonu G."/>
            <person name="Ongeri F."/>
            <person name="Palculict T."/>
            <person name="Patil S."/>
            <person name="Petrosino J."/>
            <person name="Pham C."/>
            <person name="Pham P."/>
            <person name="Pu L.-L."/>
            <person name="Qin X."/>
            <person name="Qu J."/>
            <person name="Reid J."/>
            <person name="Ross M."/>
            <person name="Ruth R."/>
            <person name="Saada N."/>
            <person name="San Lucas F."/>
            <person name="Santibanez J."/>
            <person name="Shang Y."/>
            <person name="Simmons D."/>
            <person name="Song X.-Z."/>
            <person name="Tang L.-Y."/>
            <person name="Thornton R."/>
            <person name="Warren J."/>
            <person name="Weissenberger G."/>
            <person name="Wilczek-Boney K."/>
            <person name="Worley K."/>
            <person name="Youmans B."/>
            <person name="Zhang J."/>
            <person name="Zhang L."/>
            <person name="Zhao Z."/>
            <person name="Zhou C."/>
            <person name="Zhu D."/>
            <person name="Zhu Y."/>
        </authorList>
    </citation>
    <scope>NUCLEOTIDE SEQUENCE [LARGE SCALE GENOMIC DNA]</scope>
    <source>
        <strain evidence="2 3">F0333</strain>
    </source>
</reference>
<keyword evidence="3" id="KW-1185">Reference proteome</keyword>
<evidence type="ECO:0000313" key="2">
    <source>
        <dbReference type="EMBL" id="ENO19221.1"/>
    </source>
</evidence>
<comment type="caution">
    <text evidence="2">The sequence shown here is derived from an EMBL/GenBank/DDBJ whole genome shotgun (WGS) entry which is preliminary data.</text>
</comment>
<dbReference type="EMBL" id="AQHZ01000001">
    <property type="protein sequence ID" value="ENO19221.1"/>
    <property type="molecule type" value="Genomic_DNA"/>
</dbReference>
<sequence length="54" mass="5844">MSGNAEQQKNARPGLSKRQGWGLRTFLLVPATNPDSSFSQKIENASPGKRAESV</sequence>
<dbReference type="AlphaFoldDB" id="N6X6E1"/>
<proteinExistence type="predicted"/>
<accession>N6X6E1</accession>
<dbReference type="Proteomes" id="UP000013015">
    <property type="component" value="Unassembled WGS sequence"/>
</dbReference>
<organism evidence="2 3">
    <name type="scientific">Schaalia cardiffensis F0333</name>
    <dbReference type="NCBI Taxonomy" id="888050"/>
    <lineage>
        <taxon>Bacteria</taxon>
        <taxon>Bacillati</taxon>
        <taxon>Actinomycetota</taxon>
        <taxon>Actinomycetes</taxon>
        <taxon>Actinomycetales</taxon>
        <taxon>Actinomycetaceae</taxon>
        <taxon>Schaalia</taxon>
    </lineage>
</organism>
<gene>
    <name evidence="2" type="ORF">HMPREF9004_0140</name>
</gene>
<name>N6X6E1_9ACTO</name>